<dbReference type="InterPro" id="IPR002759">
    <property type="entry name" value="Pop5/Rpp14/Rnp2-like"/>
</dbReference>
<gene>
    <name evidence="2" type="ORF">SCAL_001517</name>
</gene>
<evidence type="ECO:0000313" key="3">
    <source>
        <dbReference type="Proteomes" id="UP000186940"/>
    </source>
</evidence>
<organism evidence="2 3">
    <name type="scientific">Candidatus Syntropharchaeum caldarium</name>
    <dbReference type="NCBI Taxonomy" id="1838285"/>
    <lineage>
        <taxon>Archaea</taxon>
        <taxon>Methanobacteriati</taxon>
        <taxon>Methanobacteriota</taxon>
        <taxon>Stenosarchaea group</taxon>
        <taxon>Methanomicrobia</taxon>
        <taxon>Methanosarcinales</taxon>
        <taxon>ANME-2 cluster</taxon>
        <taxon>Candidatus Syntropharchaeum</taxon>
    </lineage>
</organism>
<dbReference type="SUPFAM" id="SSF160350">
    <property type="entry name" value="Rnp2-like"/>
    <property type="match status" value="1"/>
</dbReference>
<dbReference type="STRING" id="1838285.SCAL_001517"/>
<dbReference type="InterPro" id="IPR038085">
    <property type="entry name" value="Rnp2-like_sf"/>
</dbReference>
<comment type="caution">
    <text evidence="2">The sequence shown here is derived from an EMBL/GenBank/DDBJ whole genome shotgun (WGS) entry which is preliminary data.</text>
</comment>
<dbReference type="Proteomes" id="UP000186940">
    <property type="component" value="Unassembled WGS sequence"/>
</dbReference>
<dbReference type="PANTHER" id="PTHR15441:SF2">
    <property type="entry name" value="RIBONUCLEASE P_MRP PROTEIN SUBUNIT POP5"/>
    <property type="match status" value="1"/>
</dbReference>
<evidence type="ECO:0000313" key="2">
    <source>
        <dbReference type="EMBL" id="OFV67248.1"/>
    </source>
</evidence>
<dbReference type="EC" id="3.1.26.5" evidence="2"/>
<sequence>MRVKRRYLKFKIESDRRLTRRDIIDAIHSAGTSLFGDYGMSLINLQFIEFDESTGHGVVRCARERVDDVRAVLATINNIRGAPSATRVVRVSGTLKGVKR</sequence>
<dbReference type="Gene3D" id="3.30.70.3250">
    <property type="entry name" value="Ribonuclease P, Pop5 subunit"/>
    <property type="match status" value="1"/>
</dbReference>
<dbReference type="InterPro" id="IPR016819">
    <property type="entry name" value="RNase_P/MRP_POP5"/>
</dbReference>
<dbReference type="Pfam" id="PF01900">
    <property type="entry name" value="RNase_P_Rpp14"/>
    <property type="match status" value="1"/>
</dbReference>
<dbReference type="GO" id="GO:0030677">
    <property type="term" value="C:ribonuclease P complex"/>
    <property type="evidence" value="ECO:0007669"/>
    <property type="project" value="InterPro"/>
</dbReference>
<evidence type="ECO:0000256" key="1">
    <source>
        <dbReference type="ARBA" id="ARBA00022694"/>
    </source>
</evidence>
<keyword evidence="3" id="KW-1185">Reference proteome</keyword>
<dbReference type="GO" id="GO:0001682">
    <property type="term" value="P:tRNA 5'-leader removal"/>
    <property type="evidence" value="ECO:0007669"/>
    <property type="project" value="InterPro"/>
</dbReference>
<name>A0A1F2P7P4_9EURY</name>
<dbReference type="GO" id="GO:0004526">
    <property type="term" value="F:ribonuclease P activity"/>
    <property type="evidence" value="ECO:0007669"/>
    <property type="project" value="UniProtKB-EC"/>
</dbReference>
<keyword evidence="2" id="KW-0378">Hydrolase</keyword>
<dbReference type="AlphaFoldDB" id="A0A1F2P7P4"/>
<dbReference type="PANTHER" id="PTHR15441">
    <property type="entry name" value="RIBONUCLEASE P PROTEIN SUBUNIT P14"/>
    <property type="match status" value="1"/>
</dbReference>
<dbReference type="PIRSF" id="PIRSF023803">
    <property type="entry name" value="Ribonuclease_P_prd"/>
    <property type="match status" value="1"/>
</dbReference>
<accession>A0A1F2P7P4</accession>
<reference evidence="2" key="1">
    <citation type="submission" date="2016-05" db="EMBL/GenBank/DDBJ databases">
        <title>Microbial consortia oxidize butane by reversing methanogenesis.</title>
        <authorList>
            <person name="Laso-Perez R."/>
            <person name="Richter M."/>
            <person name="Wegener G."/>
            <person name="Musat F."/>
        </authorList>
    </citation>
    <scope>NUCLEOTIDE SEQUENCE [LARGE SCALE GENOMIC DNA]</scope>
    <source>
        <strain evidence="2">BOX2</strain>
    </source>
</reference>
<keyword evidence="1" id="KW-0819">tRNA processing</keyword>
<dbReference type="EMBL" id="LYOS01000005">
    <property type="protein sequence ID" value="OFV67248.1"/>
    <property type="molecule type" value="Genomic_DNA"/>
</dbReference>
<proteinExistence type="predicted"/>
<protein>
    <submittedName>
        <fullName evidence="2">Ribonuclease P-related protein</fullName>
        <ecNumber evidence="2">3.1.26.5</ecNumber>
    </submittedName>
</protein>
<dbReference type="GO" id="GO:0033204">
    <property type="term" value="F:ribonuclease P RNA binding"/>
    <property type="evidence" value="ECO:0007669"/>
    <property type="project" value="InterPro"/>
</dbReference>